<dbReference type="Gene3D" id="3.30.1180.10">
    <property type="match status" value="1"/>
</dbReference>
<dbReference type="PROSITE" id="PS51482">
    <property type="entry name" value="DEGV"/>
    <property type="match status" value="1"/>
</dbReference>
<protein>
    <submittedName>
        <fullName evidence="2">DegV family protein</fullName>
    </submittedName>
</protein>
<dbReference type="InterPro" id="IPR043168">
    <property type="entry name" value="DegV_C"/>
</dbReference>
<reference evidence="2" key="2">
    <citation type="journal article" date="2021" name="Sci. Rep.">
        <title>The distribution of antibiotic resistance genes in chicken gut microbiota commensals.</title>
        <authorList>
            <person name="Juricova H."/>
            <person name="Matiasovicova J."/>
            <person name="Kubasova T."/>
            <person name="Cejkova D."/>
            <person name="Rychlik I."/>
        </authorList>
    </citation>
    <scope>NUCLEOTIDE SEQUENCE</scope>
    <source>
        <strain evidence="2">An420c</strain>
    </source>
</reference>
<dbReference type="GO" id="GO:0008289">
    <property type="term" value="F:lipid binding"/>
    <property type="evidence" value="ECO:0007669"/>
    <property type="project" value="UniProtKB-KW"/>
</dbReference>
<dbReference type="Pfam" id="PF02645">
    <property type="entry name" value="DegV"/>
    <property type="match status" value="1"/>
</dbReference>
<keyword evidence="1" id="KW-0446">Lipid-binding</keyword>
<keyword evidence="3" id="KW-1185">Reference proteome</keyword>
<sequence>MSEIAIMTDSNSGIMPAEGEKAGIHVIPMPILIDERTYYEGYDITTEEFYEKLTRGVSATTSQPSPAAVIDMWRSLLKTHDEVVFIPMSSGLSNTCQTAAVLARDEEFAGRVHVVDNHRISVTQAQSVYDARILAKTCNSGSKIKEILEKESLDATIYIAVDTLEYLKKGGRITPAAAAVGTVLNLKPVLTIQGDKLDACAKTRGIKTAFKTMCKALEKDIRTRFGGTYEHRQLKIGMATTFSDEEKLSYFRDELTSCFPDLELFAAPLTMSIGCHVGPGALGIGAFLAH</sequence>
<evidence type="ECO:0000313" key="2">
    <source>
        <dbReference type="EMBL" id="MBM6827274.1"/>
    </source>
</evidence>
<dbReference type="RefSeq" id="WP_204909298.1">
    <property type="nucleotide sequence ID" value="NZ_JACJLV010000029.1"/>
</dbReference>
<comment type="caution">
    <text evidence="2">The sequence shown here is derived from an EMBL/GenBank/DDBJ whole genome shotgun (WGS) entry which is preliminary data.</text>
</comment>
<gene>
    <name evidence="2" type="ORF">H6A13_09245</name>
</gene>
<dbReference type="AlphaFoldDB" id="A0A939BC79"/>
<name>A0A939BC79_9CLOT</name>
<dbReference type="EMBL" id="JACJLV010000029">
    <property type="protein sequence ID" value="MBM6827274.1"/>
    <property type="molecule type" value="Genomic_DNA"/>
</dbReference>
<dbReference type="NCBIfam" id="TIGR00762">
    <property type="entry name" value="DegV"/>
    <property type="match status" value="1"/>
</dbReference>
<evidence type="ECO:0000313" key="3">
    <source>
        <dbReference type="Proteomes" id="UP000713880"/>
    </source>
</evidence>
<evidence type="ECO:0000256" key="1">
    <source>
        <dbReference type="ARBA" id="ARBA00023121"/>
    </source>
</evidence>
<dbReference type="PANTHER" id="PTHR33434:SF2">
    <property type="entry name" value="FATTY ACID-BINDING PROTEIN TM_1468"/>
    <property type="match status" value="1"/>
</dbReference>
<accession>A0A939BC79</accession>
<dbReference type="SUPFAM" id="SSF82549">
    <property type="entry name" value="DAK1/DegV-like"/>
    <property type="match status" value="1"/>
</dbReference>
<dbReference type="InterPro" id="IPR050270">
    <property type="entry name" value="DegV_domain_contain"/>
</dbReference>
<dbReference type="InterPro" id="IPR003797">
    <property type="entry name" value="DegV"/>
</dbReference>
<dbReference type="PANTHER" id="PTHR33434">
    <property type="entry name" value="DEGV DOMAIN-CONTAINING PROTEIN DR_1986-RELATED"/>
    <property type="match status" value="1"/>
</dbReference>
<dbReference type="Gene3D" id="3.40.50.10170">
    <property type="match status" value="1"/>
</dbReference>
<organism evidence="2 3">
    <name type="scientific">Mordavella massiliensis</name>
    <dbReference type="NCBI Taxonomy" id="1871024"/>
    <lineage>
        <taxon>Bacteria</taxon>
        <taxon>Bacillati</taxon>
        <taxon>Bacillota</taxon>
        <taxon>Clostridia</taxon>
        <taxon>Eubacteriales</taxon>
        <taxon>Clostridiaceae</taxon>
        <taxon>Mordavella</taxon>
    </lineage>
</organism>
<dbReference type="Proteomes" id="UP000713880">
    <property type="component" value="Unassembled WGS sequence"/>
</dbReference>
<reference evidence="2" key="1">
    <citation type="submission" date="2020-08" db="EMBL/GenBank/DDBJ databases">
        <authorList>
            <person name="Cejkova D."/>
            <person name="Kubasova T."/>
            <person name="Jahodarova E."/>
            <person name="Rychlik I."/>
        </authorList>
    </citation>
    <scope>NUCLEOTIDE SEQUENCE</scope>
    <source>
        <strain evidence="2">An420c</strain>
    </source>
</reference>
<proteinExistence type="predicted"/>